<proteinExistence type="predicted"/>
<dbReference type="EMBL" id="LAZR01004816">
    <property type="protein sequence ID" value="KKN05348.1"/>
    <property type="molecule type" value="Genomic_DNA"/>
</dbReference>
<accession>A0A0F9QJ84</accession>
<protein>
    <submittedName>
        <fullName evidence="1">Uncharacterized protein</fullName>
    </submittedName>
</protein>
<comment type="caution">
    <text evidence="1">The sequence shown here is derived from an EMBL/GenBank/DDBJ whole genome shotgun (WGS) entry which is preliminary data.</text>
</comment>
<organism evidence="1">
    <name type="scientific">marine sediment metagenome</name>
    <dbReference type="NCBI Taxonomy" id="412755"/>
    <lineage>
        <taxon>unclassified sequences</taxon>
        <taxon>metagenomes</taxon>
        <taxon>ecological metagenomes</taxon>
    </lineage>
</organism>
<dbReference type="AlphaFoldDB" id="A0A0F9QJ84"/>
<sequence>MYDNDKFNRPIMWHWTEAEVSIDLILRKNAVVRRIRNKLKENKRNLIKRRI</sequence>
<reference evidence="1" key="1">
    <citation type="journal article" date="2015" name="Nature">
        <title>Complex archaea that bridge the gap between prokaryotes and eukaryotes.</title>
        <authorList>
            <person name="Spang A."/>
            <person name="Saw J.H."/>
            <person name="Jorgensen S.L."/>
            <person name="Zaremba-Niedzwiedzka K."/>
            <person name="Martijn J."/>
            <person name="Lind A.E."/>
            <person name="van Eijk R."/>
            <person name="Schleper C."/>
            <person name="Guy L."/>
            <person name="Ettema T.J."/>
        </authorList>
    </citation>
    <scope>NUCLEOTIDE SEQUENCE</scope>
</reference>
<gene>
    <name evidence="1" type="ORF">LCGC14_1088300</name>
</gene>
<name>A0A0F9QJ84_9ZZZZ</name>
<evidence type="ECO:0000313" key="1">
    <source>
        <dbReference type="EMBL" id="KKN05348.1"/>
    </source>
</evidence>